<evidence type="ECO:0000256" key="2">
    <source>
        <dbReference type="ARBA" id="ARBA00023033"/>
    </source>
</evidence>
<proteinExistence type="predicted"/>
<sequence>MADGTQRGGVELGITTFAETYPDPSTGTLVGHGERLRQVVAEVELAEQVGLDVYGVGEHHRADFAASSPAVVLAAAAARTSRIRLTSAVTVLSSDDPVRVHQDFATLDLLSQGRAEVIAGRGSFTESFPLFGYDLRDYDELFAEKLELLLAIRESGHSTGPVTWRGRHRPALRGAEVHPRTEGRPLPVWVGVGGNPESAVRTGLLGLPMALAIIGGQPARFAPLADLHRRALSEAGHDPQPLAVHAHGFVGDRTDAAADAYYPSYAVAMSKLGAERGWGDMTRGAFDQMRGPSGSLVLGDPQAVADKVLAMRASLGIDRFLLHVSVGTLPHDEVLRSIELLGTQVRPLVEAGLAAAR</sequence>
<dbReference type="GO" id="GO:0005829">
    <property type="term" value="C:cytosol"/>
    <property type="evidence" value="ECO:0007669"/>
    <property type="project" value="TreeGrafter"/>
</dbReference>
<dbReference type="PANTHER" id="PTHR30137:SF8">
    <property type="entry name" value="BLR5498 PROTEIN"/>
    <property type="match status" value="1"/>
</dbReference>
<dbReference type="InterPro" id="IPR022290">
    <property type="entry name" value="LLM_Atu2307-like"/>
</dbReference>
<feature type="domain" description="Luciferase-like" evidence="3">
    <location>
        <begin position="11"/>
        <end position="318"/>
    </location>
</feature>
<keyword evidence="2" id="KW-0503">Monooxygenase</keyword>
<name>A0A3N1HN70_9ACTN</name>
<dbReference type="InterPro" id="IPR036661">
    <property type="entry name" value="Luciferase-like_sf"/>
</dbReference>
<evidence type="ECO:0000313" key="4">
    <source>
        <dbReference type="EMBL" id="ROP43900.1"/>
    </source>
</evidence>
<dbReference type="RefSeq" id="WP_199720022.1">
    <property type="nucleotide sequence ID" value="NZ_RJKN01000003.1"/>
</dbReference>
<gene>
    <name evidence="4" type="ORF">EDC03_1497</name>
</gene>
<dbReference type="Pfam" id="PF00296">
    <property type="entry name" value="Bac_luciferase"/>
    <property type="match status" value="1"/>
</dbReference>
<evidence type="ECO:0000256" key="1">
    <source>
        <dbReference type="ARBA" id="ARBA00023002"/>
    </source>
</evidence>
<dbReference type="InterPro" id="IPR050766">
    <property type="entry name" value="Bact_Lucif_Oxidored"/>
</dbReference>
<evidence type="ECO:0000313" key="5">
    <source>
        <dbReference type="Proteomes" id="UP000276232"/>
    </source>
</evidence>
<dbReference type="InterPro" id="IPR011251">
    <property type="entry name" value="Luciferase-like_dom"/>
</dbReference>
<accession>A0A3N1HN70</accession>
<dbReference type="AlphaFoldDB" id="A0A3N1HN70"/>
<dbReference type="PANTHER" id="PTHR30137">
    <property type="entry name" value="LUCIFERASE-LIKE MONOOXYGENASE"/>
    <property type="match status" value="1"/>
</dbReference>
<protein>
    <submittedName>
        <fullName evidence="4">Putative LLM family oxidoreductase</fullName>
    </submittedName>
</protein>
<comment type="caution">
    <text evidence="4">The sequence shown here is derived from an EMBL/GenBank/DDBJ whole genome shotgun (WGS) entry which is preliminary data.</text>
</comment>
<reference evidence="4 5" key="1">
    <citation type="journal article" date="2015" name="Stand. Genomic Sci.">
        <title>Genomic Encyclopedia of Bacterial and Archaeal Type Strains, Phase III: the genomes of soil and plant-associated and newly described type strains.</title>
        <authorList>
            <person name="Whitman W.B."/>
            <person name="Woyke T."/>
            <person name="Klenk H.P."/>
            <person name="Zhou Y."/>
            <person name="Lilburn T.G."/>
            <person name="Beck B.J."/>
            <person name="De Vos P."/>
            <person name="Vandamme P."/>
            <person name="Eisen J.A."/>
            <person name="Garrity G."/>
            <person name="Hugenholtz P."/>
            <person name="Kyrpides N.C."/>
        </authorList>
    </citation>
    <scope>NUCLEOTIDE SEQUENCE [LARGE SCALE GENOMIC DNA]</scope>
    <source>
        <strain evidence="4 5">CECT 7306</strain>
    </source>
</reference>
<keyword evidence="1" id="KW-0560">Oxidoreductase</keyword>
<dbReference type="GO" id="GO:0004497">
    <property type="term" value="F:monooxygenase activity"/>
    <property type="evidence" value="ECO:0007669"/>
    <property type="project" value="UniProtKB-KW"/>
</dbReference>
<dbReference type="NCBIfam" id="TIGR03858">
    <property type="entry name" value="LLM_2I7G"/>
    <property type="match status" value="1"/>
</dbReference>
<evidence type="ECO:0000259" key="3">
    <source>
        <dbReference type="Pfam" id="PF00296"/>
    </source>
</evidence>
<dbReference type="InParanoid" id="A0A3N1HN70"/>
<organism evidence="4 5">
    <name type="scientific">Pseudokineococcus lusitanus</name>
    <dbReference type="NCBI Taxonomy" id="763993"/>
    <lineage>
        <taxon>Bacteria</taxon>
        <taxon>Bacillati</taxon>
        <taxon>Actinomycetota</taxon>
        <taxon>Actinomycetes</taxon>
        <taxon>Kineosporiales</taxon>
        <taxon>Kineosporiaceae</taxon>
        <taxon>Pseudokineococcus</taxon>
    </lineage>
</organism>
<dbReference type="EMBL" id="RJKN01000003">
    <property type="protein sequence ID" value="ROP43900.1"/>
    <property type="molecule type" value="Genomic_DNA"/>
</dbReference>
<dbReference type="Gene3D" id="3.20.20.30">
    <property type="entry name" value="Luciferase-like domain"/>
    <property type="match status" value="1"/>
</dbReference>
<dbReference type="GO" id="GO:0016705">
    <property type="term" value="F:oxidoreductase activity, acting on paired donors, with incorporation or reduction of molecular oxygen"/>
    <property type="evidence" value="ECO:0007669"/>
    <property type="project" value="InterPro"/>
</dbReference>
<keyword evidence="5" id="KW-1185">Reference proteome</keyword>
<dbReference type="Proteomes" id="UP000276232">
    <property type="component" value="Unassembled WGS sequence"/>
</dbReference>
<dbReference type="SUPFAM" id="SSF51679">
    <property type="entry name" value="Bacterial luciferase-like"/>
    <property type="match status" value="1"/>
</dbReference>